<sequence>MGIVIVHLRQRAVTFLCQHASPDDSSSVSIYENFENSLRDSIVSDTDFEGSIDETGGRDGDIAAIVIQE</sequence>
<dbReference type="EMBL" id="KK853647">
    <property type="protein sequence ID" value="KDR02654.1"/>
    <property type="molecule type" value="Genomic_DNA"/>
</dbReference>
<dbReference type="InParanoid" id="A0A067QHG1"/>
<dbReference type="Proteomes" id="UP000027135">
    <property type="component" value="Unassembled WGS sequence"/>
</dbReference>
<accession>A0A067QHG1</accession>
<evidence type="ECO:0000313" key="2">
    <source>
        <dbReference type="Proteomes" id="UP000027135"/>
    </source>
</evidence>
<organism evidence="1 2">
    <name type="scientific">Zootermopsis nevadensis</name>
    <name type="common">Dampwood termite</name>
    <dbReference type="NCBI Taxonomy" id="136037"/>
    <lineage>
        <taxon>Eukaryota</taxon>
        <taxon>Metazoa</taxon>
        <taxon>Ecdysozoa</taxon>
        <taxon>Arthropoda</taxon>
        <taxon>Hexapoda</taxon>
        <taxon>Insecta</taxon>
        <taxon>Pterygota</taxon>
        <taxon>Neoptera</taxon>
        <taxon>Polyneoptera</taxon>
        <taxon>Dictyoptera</taxon>
        <taxon>Blattodea</taxon>
        <taxon>Blattoidea</taxon>
        <taxon>Termitoidae</taxon>
        <taxon>Termopsidae</taxon>
        <taxon>Zootermopsis</taxon>
    </lineage>
</organism>
<name>A0A067QHG1_ZOONE</name>
<gene>
    <name evidence="1" type="ORF">L798_04912</name>
</gene>
<proteinExistence type="predicted"/>
<dbReference type="AlphaFoldDB" id="A0A067QHG1"/>
<keyword evidence="2" id="KW-1185">Reference proteome</keyword>
<evidence type="ECO:0000313" key="1">
    <source>
        <dbReference type="EMBL" id="KDR02654.1"/>
    </source>
</evidence>
<protein>
    <submittedName>
        <fullName evidence="1">Uncharacterized protein</fullName>
    </submittedName>
</protein>
<reference evidence="1 2" key="1">
    <citation type="journal article" date="2014" name="Nat. Commun.">
        <title>Molecular traces of alternative social organization in a termite genome.</title>
        <authorList>
            <person name="Terrapon N."/>
            <person name="Li C."/>
            <person name="Robertson H.M."/>
            <person name="Ji L."/>
            <person name="Meng X."/>
            <person name="Booth W."/>
            <person name="Chen Z."/>
            <person name="Childers C.P."/>
            <person name="Glastad K.M."/>
            <person name="Gokhale K."/>
            <person name="Gowin J."/>
            <person name="Gronenberg W."/>
            <person name="Hermansen R.A."/>
            <person name="Hu H."/>
            <person name="Hunt B.G."/>
            <person name="Huylmans A.K."/>
            <person name="Khalil S.M."/>
            <person name="Mitchell R.D."/>
            <person name="Munoz-Torres M.C."/>
            <person name="Mustard J.A."/>
            <person name="Pan H."/>
            <person name="Reese J.T."/>
            <person name="Scharf M.E."/>
            <person name="Sun F."/>
            <person name="Vogel H."/>
            <person name="Xiao J."/>
            <person name="Yang W."/>
            <person name="Yang Z."/>
            <person name="Yang Z."/>
            <person name="Zhou J."/>
            <person name="Zhu J."/>
            <person name="Brent C.S."/>
            <person name="Elsik C.G."/>
            <person name="Goodisman M.A."/>
            <person name="Liberles D.A."/>
            <person name="Roe R.M."/>
            <person name="Vargo E.L."/>
            <person name="Vilcinskas A."/>
            <person name="Wang J."/>
            <person name="Bornberg-Bauer E."/>
            <person name="Korb J."/>
            <person name="Zhang G."/>
            <person name="Liebig J."/>
        </authorList>
    </citation>
    <scope>NUCLEOTIDE SEQUENCE [LARGE SCALE GENOMIC DNA]</scope>
    <source>
        <tissue evidence="1">Whole organism</tissue>
    </source>
</reference>